<accession>A0A0P7B4B6</accession>
<keyword evidence="2" id="KW-1185">Reference proteome</keyword>
<organism evidence="1 2">
    <name type="scientific">Croceitalea dokdonensis DOKDO 023</name>
    <dbReference type="NCBI Taxonomy" id="1300341"/>
    <lineage>
        <taxon>Bacteria</taxon>
        <taxon>Pseudomonadati</taxon>
        <taxon>Bacteroidota</taxon>
        <taxon>Flavobacteriia</taxon>
        <taxon>Flavobacteriales</taxon>
        <taxon>Flavobacteriaceae</taxon>
        <taxon>Croceitalea</taxon>
    </lineage>
</organism>
<comment type="caution">
    <text evidence="1">The sequence shown here is derived from an EMBL/GenBank/DDBJ whole genome shotgun (WGS) entry which is preliminary data.</text>
</comment>
<dbReference type="AlphaFoldDB" id="A0A0P7B4B6"/>
<gene>
    <name evidence="1" type="ORF">I595_452</name>
</gene>
<evidence type="ECO:0000313" key="1">
    <source>
        <dbReference type="EMBL" id="KPM33549.1"/>
    </source>
</evidence>
<dbReference type="EMBL" id="LDJX01000001">
    <property type="protein sequence ID" value="KPM33549.1"/>
    <property type="molecule type" value="Genomic_DNA"/>
</dbReference>
<reference evidence="1 2" key="1">
    <citation type="submission" date="2015-09" db="EMBL/GenBank/DDBJ databases">
        <title>Genome sequence of the marine flavobacterium Croceitalea dokdonensis DOKDO 023 that contains proton- and sodium-pumping rhodopsins.</title>
        <authorList>
            <person name="Kwon S.-K."/>
            <person name="Lee H.K."/>
            <person name="Kwak M.-J."/>
            <person name="Kim J.F."/>
        </authorList>
    </citation>
    <scope>NUCLEOTIDE SEQUENCE [LARGE SCALE GENOMIC DNA]</scope>
    <source>
        <strain evidence="1 2">DOKDO 023</strain>
    </source>
</reference>
<sequence>MYQPISAKAQSKKLALIAVSNKLLKQAFAIAKSGITYDENYVDRLT</sequence>
<dbReference type="Proteomes" id="UP000050280">
    <property type="component" value="Unassembled WGS sequence"/>
</dbReference>
<dbReference type="STRING" id="1300341.I595_452"/>
<protein>
    <submittedName>
        <fullName evidence="1">Transposase IS110 family</fullName>
    </submittedName>
</protein>
<proteinExistence type="predicted"/>
<name>A0A0P7B4B6_9FLAO</name>
<evidence type="ECO:0000313" key="2">
    <source>
        <dbReference type="Proteomes" id="UP000050280"/>
    </source>
</evidence>